<gene>
    <name evidence="1" type="ORF">BDZ83DRAFT_656691</name>
</gene>
<name>A0AAD8UCX6_GLOAC</name>
<reference evidence="1" key="1">
    <citation type="submission" date="2021-12" db="EMBL/GenBank/DDBJ databases">
        <title>Comparative genomics, transcriptomics and evolutionary studies reveal genomic signatures of adaptation to plant cell wall in hemibiotrophic fungi.</title>
        <authorList>
            <consortium name="DOE Joint Genome Institute"/>
            <person name="Baroncelli R."/>
            <person name="Diaz J.F."/>
            <person name="Benocci T."/>
            <person name="Peng M."/>
            <person name="Battaglia E."/>
            <person name="Haridas S."/>
            <person name="Andreopoulos W."/>
            <person name="Labutti K."/>
            <person name="Pangilinan J."/>
            <person name="Floch G.L."/>
            <person name="Makela M.R."/>
            <person name="Henrissat B."/>
            <person name="Grigoriev I.V."/>
            <person name="Crouch J.A."/>
            <person name="De Vries R.P."/>
            <person name="Sukno S.A."/>
            <person name="Thon M.R."/>
        </authorList>
    </citation>
    <scope>NUCLEOTIDE SEQUENCE</scope>
    <source>
        <strain evidence="1">CBS 112980</strain>
    </source>
</reference>
<proteinExistence type="predicted"/>
<dbReference type="Proteomes" id="UP001244207">
    <property type="component" value="Unassembled WGS sequence"/>
</dbReference>
<evidence type="ECO:0000313" key="1">
    <source>
        <dbReference type="EMBL" id="KAK1711947.1"/>
    </source>
</evidence>
<accession>A0AAD8UCX6</accession>
<organism evidence="1 2">
    <name type="scientific">Glomerella acutata</name>
    <name type="common">Colletotrichum acutatum</name>
    <dbReference type="NCBI Taxonomy" id="27357"/>
    <lineage>
        <taxon>Eukaryota</taxon>
        <taxon>Fungi</taxon>
        <taxon>Dikarya</taxon>
        <taxon>Ascomycota</taxon>
        <taxon>Pezizomycotina</taxon>
        <taxon>Sordariomycetes</taxon>
        <taxon>Hypocreomycetidae</taxon>
        <taxon>Glomerellales</taxon>
        <taxon>Glomerellaceae</taxon>
        <taxon>Colletotrichum</taxon>
        <taxon>Colletotrichum acutatum species complex</taxon>
    </lineage>
</organism>
<evidence type="ECO:0000313" key="2">
    <source>
        <dbReference type="Proteomes" id="UP001244207"/>
    </source>
</evidence>
<dbReference type="AlphaFoldDB" id="A0AAD8UCX6"/>
<dbReference type="EMBL" id="JAHMHS010000153">
    <property type="protein sequence ID" value="KAK1711947.1"/>
    <property type="molecule type" value="Genomic_DNA"/>
</dbReference>
<keyword evidence="2" id="KW-1185">Reference proteome</keyword>
<sequence>MVCVGELWPLFGKCVDHSKLEKLHIGRRRVSVMETERVEDVSRRAVGAMDVDDGIRVELSRDFSPAGFGMQVDPLPSQPGGPGNPRPNCTETSVKPLGLNPVQRPTAVIHSEAHNPDKRDCGLTHFPYQSVPTGRHQIERRNIPTVFQPCGRVASFGGMSSPQNKHYDGWSRFLRRCRLPTCKPYTHTR</sequence>
<comment type="caution">
    <text evidence="1">The sequence shown here is derived from an EMBL/GenBank/DDBJ whole genome shotgun (WGS) entry which is preliminary data.</text>
</comment>
<protein>
    <submittedName>
        <fullName evidence="1">Uncharacterized protein</fullName>
    </submittedName>
</protein>
<dbReference type="RefSeq" id="XP_060359271.1">
    <property type="nucleotide sequence ID" value="XM_060510895.1"/>
</dbReference>
<dbReference type="GeneID" id="85394794"/>